<dbReference type="EMBL" id="VMKJ01000024">
    <property type="protein sequence ID" value="TVO35445.1"/>
    <property type="molecule type" value="Genomic_DNA"/>
</dbReference>
<dbReference type="AlphaFoldDB" id="A0A557P455"/>
<dbReference type="EMBL" id="VMKJ01000001">
    <property type="protein sequence ID" value="TVO40174.1"/>
    <property type="molecule type" value="Genomic_DNA"/>
</dbReference>
<gene>
    <name evidence="6" type="ORF">FOF44_01655</name>
    <name evidence="5" type="ORF">FOF44_05890</name>
    <name evidence="4" type="ORF">FOF44_10465</name>
    <name evidence="3" type="ORF">FOF44_11660</name>
    <name evidence="2" type="ORF">FOF44_17245</name>
    <name evidence="1" type="ORF">FOF44_18155</name>
</gene>
<evidence type="ECO:0000313" key="3">
    <source>
        <dbReference type="EMBL" id="TVO35445.1"/>
    </source>
</evidence>
<evidence type="ECO:0000313" key="5">
    <source>
        <dbReference type="EMBL" id="TVO37802.1"/>
    </source>
</evidence>
<evidence type="ECO:0000313" key="2">
    <source>
        <dbReference type="EMBL" id="TVO32184.1"/>
    </source>
</evidence>
<proteinExistence type="predicted"/>
<reference evidence="3 7" key="1">
    <citation type="submission" date="2019-07" db="EMBL/GenBank/DDBJ databases">
        <title>The draft genome sequence of Vibrio algivorus M1486.</title>
        <authorList>
            <person name="Meng X."/>
        </authorList>
    </citation>
    <scope>NUCLEOTIDE SEQUENCE [LARGE SCALE GENOMIC DNA]</scope>
    <source>
        <strain evidence="3 7">M1486</strain>
    </source>
</reference>
<organism evidence="3 7">
    <name type="scientific">Vibrio algivorus</name>
    <dbReference type="NCBI Taxonomy" id="1667024"/>
    <lineage>
        <taxon>Bacteria</taxon>
        <taxon>Pseudomonadati</taxon>
        <taxon>Pseudomonadota</taxon>
        <taxon>Gammaproteobacteria</taxon>
        <taxon>Vibrionales</taxon>
        <taxon>Vibrionaceae</taxon>
        <taxon>Vibrio</taxon>
    </lineage>
</organism>
<dbReference type="EMBL" id="VMKJ01000086">
    <property type="protein sequence ID" value="TVO31189.1"/>
    <property type="molecule type" value="Genomic_DNA"/>
</dbReference>
<evidence type="ECO:0000313" key="7">
    <source>
        <dbReference type="Proteomes" id="UP000319828"/>
    </source>
</evidence>
<name>A0A557P455_9VIBR</name>
<dbReference type="EMBL" id="VMKJ01000008">
    <property type="protein sequence ID" value="TVO37802.1"/>
    <property type="molecule type" value="Genomic_DNA"/>
</dbReference>
<dbReference type="Proteomes" id="UP000319828">
    <property type="component" value="Unassembled WGS sequence"/>
</dbReference>
<feature type="non-terminal residue" evidence="3">
    <location>
        <position position="1"/>
    </location>
</feature>
<dbReference type="EMBL" id="VMKJ01000061">
    <property type="protein sequence ID" value="TVO32184.1"/>
    <property type="molecule type" value="Genomic_DNA"/>
</dbReference>
<evidence type="ECO:0000313" key="6">
    <source>
        <dbReference type="EMBL" id="TVO40174.1"/>
    </source>
</evidence>
<evidence type="ECO:0000313" key="1">
    <source>
        <dbReference type="EMBL" id="TVO31189.1"/>
    </source>
</evidence>
<sequence length="41" mass="4806">SIGLLRRRARGVKDIDYFKLKIRQTSVPDTHSTFYPNIKLT</sequence>
<evidence type="ECO:0000313" key="4">
    <source>
        <dbReference type="EMBL" id="TVO36066.1"/>
    </source>
</evidence>
<dbReference type="EMBL" id="VMKJ01000019">
    <property type="protein sequence ID" value="TVO36066.1"/>
    <property type="molecule type" value="Genomic_DNA"/>
</dbReference>
<comment type="caution">
    <text evidence="3">The sequence shown here is derived from an EMBL/GenBank/DDBJ whole genome shotgun (WGS) entry which is preliminary data.</text>
</comment>
<accession>A0A557P455</accession>
<protein>
    <submittedName>
        <fullName evidence="3">ISL3 family transposase</fullName>
    </submittedName>
</protein>